<dbReference type="InterPro" id="IPR014710">
    <property type="entry name" value="RmlC-like_jellyroll"/>
</dbReference>
<dbReference type="GO" id="GO:0005829">
    <property type="term" value="C:cytosol"/>
    <property type="evidence" value="ECO:0007669"/>
    <property type="project" value="TreeGrafter"/>
</dbReference>
<keyword evidence="3" id="KW-0804">Transcription</keyword>
<keyword evidence="8" id="KW-1185">Reference proteome</keyword>
<dbReference type="PROSITE" id="PS51063">
    <property type="entry name" value="HTH_CRP_2"/>
    <property type="match status" value="1"/>
</dbReference>
<keyword evidence="1" id="KW-0805">Transcription regulation</keyword>
<dbReference type="Proteomes" id="UP000006575">
    <property type="component" value="Chromosome"/>
</dbReference>
<sequence>MRMDGAISTRDNRARGNTARTSEAVTCGSAANVYDGRADLDHEFPFYRSSVRKFRRGEIIAGAGVVLDMFARVQRGMVSASTPLADGREFIVEIVPKGGLIGELEVLRKQSLSLEYRASSDCELHYFDGRLLRDLCANDPQFQVKILSKALARVSELELRIISNAGSSLRQRLARTLLRLSALYRMDAQNSGDELIISQHELAATLPASREKVNQCLRRLRESKVVDGTQGKIRILNRKALEAYAEGAGLA</sequence>
<organism evidence="7 8">
    <name type="scientific">Rhizobium johnstonii (strain DSM 114642 / LMG 32736 / 3841)</name>
    <name type="common">Rhizobium leguminosarum bv. viciae</name>
    <dbReference type="NCBI Taxonomy" id="216596"/>
    <lineage>
        <taxon>Bacteria</taxon>
        <taxon>Pseudomonadati</taxon>
        <taxon>Pseudomonadota</taxon>
        <taxon>Alphaproteobacteria</taxon>
        <taxon>Hyphomicrobiales</taxon>
        <taxon>Rhizobiaceae</taxon>
        <taxon>Rhizobium/Agrobacterium group</taxon>
        <taxon>Rhizobium</taxon>
        <taxon>Rhizobium johnstonii</taxon>
    </lineage>
</organism>
<dbReference type="EnsemblBacteria" id="CAK09318">
    <property type="protein sequence ID" value="CAK09318"/>
    <property type="gene ID" value="RL3828"/>
</dbReference>
<dbReference type="EMBL" id="AM236080">
    <property type="protein sequence ID" value="CAK09318.1"/>
    <property type="molecule type" value="Genomic_DNA"/>
</dbReference>
<dbReference type="Pfam" id="PF13545">
    <property type="entry name" value="HTH_Crp_2"/>
    <property type="match status" value="1"/>
</dbReference>
<dbReference type="InterPro" id="IPR000595">
    <property type="entry name" value="cNMP-bd_dom"/>
</dbReference>
<dbReference type="Pfam" id="PF00027">
    <property type="entry name" value="cNMP_binding"/>
    <property type="match status" value="1"/>
</dbReference>
<evidence type="ECO:0000256" key="4">
    <source>
        <dbReference type="SAM" id="MobiDB-lite"/>
    </source>
</evidence>
<keyword evidence="2" id="KW-0238">DNA-binding</keyword>
<dbReference type="CDD" id="cd00038">
    <property type="entry name" value="CAP_ED"/>
    <property type="match status" value="1"/>
</dbReference>
<accession>Q1MCL2</accession>
<dbReference type="KEGG" id="rle:RL3828"/>
<evidence type="ECO:0000256" key="1">
    <source>
        <dbReference type="ARBA" id="ARBA00023015"/>
    </source>
</evidence>
<dbReference type="PROSITE" id="PS50042">
    <property type="entry name" value="CNMP_BINDING_3"/>
    <property type="match status" value="1"/>
</dbReference>
<dbReference type="SUPFAM" id="SSF46785">
    <property type="entry name" value="Winged helix' DNA-binding domain"/>
    <property type="match status" value="1"/>
</dbReference>
<name>Q1MCL2_RHIJ3</name>
<dbReference type="SUPFAM" id="SSF51206">
    <property type="entry name" value="cAMP-binding domain-like"/>
    <property type="match status" value="1"/>
</dbReference>
<feature type="region of interest" description="Disordered" evidence="4">
    <location>
        <begin position="1"/>
        <end position="20"/>
    </location>
</feature>
<dbReference type="GO" id="GO:0003700">
    <property type="term" value="F:DNA-binding transcription factor activity"/>
    <property type="evidence" value="ECO:0007669"/>
    <property type="project" value="TreeGrafter"/>
</dbReference>
<dbReference type="PANTHER" id="PTHR24567">
    <property type="entry name" value="CRP FAMILY TRANSCRIPTIONAL REGULATORY PROTEIN"/>
    <property type="match status" value="1"/>
</dbReference>
<feature type="domain" description="Cyclic nucleotide-binding" evidence="5">
    <location>
        <begin position="52"/>
        <end position="153"/>
    </location>
</feature>
<dbReference type="GO" id="GO:0003677">
    <property type="term" value="F:DNA binding"/>
    <property type="evidence" value="ECO:0007669"/>
    <property type="project" value="UniProtKB-KW"/>
</dbReference>
<gene>
    <name evidence="7" type="ordered locus">RL3828</name>
</gene>
<dbReference type="InterPro" id="IPR012318">
    <property type="entry name" value="HTH_CRP"/>
</dbReference>
<evidence type="ECO:0000256" key="3">
    <source>
        <dbReference type="ARBA" id="ARBA00023163"/>
    </source>
</evidence>
<dbReference type="InterPro" id="IPR018490">
    <property type="entry name" value="cNMP-bd_dom_sf"/>
</dbReference>
<dbReference type="PANTHER" id="PTHR24567:SF68">
    <property type="entry name" value="DNA-BINDING TRANSCRIPTIONAL DUAL REGULATOR CRP"/>
    <property type="match status" value="1"/>
</dbReference>
<evidence type="ECO:0000313" key="8">
    <source>
        <dbReference type="Proteomes" id="UP000006575"/>
    </source>
</evidence>
<evidence type="ECO:0000313" key="7">
    <source>
        <dbReference type="EMBL" id="CAK09318.1"/>
    </source>
</evidence>
<proteinExistence type="predicted"/>
<reference evidence="7 8" key="1">
    <citation type="journal article" date="2006" name="Genome Biol.">
        <title>The genome of Rhizobium leguminosarum has recognizable core and accessory components.</title>
        <authorList>
            <person name="Young J.W."/>
            <person name="Crossman L.C."/>
            <person name="Johnston A.W.B."/>
            <person name="Thomson N.R."/>
            <person name="Ghazoui Z.F."/>
            <person name="Hull K.H."/>
            <person name="Wexler M."/>
            <person name="Curson A.R.J."/>
            <person name="Todd J.D."/>
            <person name="Poole P.S."/>
            <person name="Mauchline T.H."/>
            <person name="East A.K."/>
            <person name="Quail M.A."/>
            <person name="Churcher C."/>
            <person name="Arrowsmith C."/>
            <person name="Cherevach A."/>
            <person name="Chillingworth T."/>
            <person name="Clarke K."/>
            <person name="Cronin A."/>
            <person name="Davis P."/>
            <person name="Fraser A."/>
            <person name="Hance Z."/>
            <person name="Hauser H."/>
            <person name="Jagels K."/>
            <person name="Moule S."/>
            <person name="Mungall K."/>
            <person name="Norbertczak H."/>
            <person name="Rabbinowitsch E."/>
            <person name="Sanders M."/>
            <person name="Simmonds M."/>
            <person name="Whitehead S."/>
            <person name="Parkhill J."/>
        </authorList>
    </citation>
    <scope>NUCLEOTIDE SEQUENCE [LARGE SCALE GENOMIC DNA]</scope>
    <source>
        <strain evidence="8">DSM 114642 / LMG 32736 / 3841</strain>
    </source>
</reference>
<dbReference type="HOGENOM" id="CLU_1106425_0_0_5"/>
<dbReference type="eggNOG" id="COG0664">
    <property type="taxonomic scope" value="Bacteria"/>
</dbReference>
<protein>
    <submittedName>
        <fullName evidence="7">CRP/FNR family transcriptional regulator</fullName>
    </submittedName>
</protein>
<evidence type="ECO:0000256" key="2">
    <source>
        <dbReference type="ARBA" id="ARBA00023125"/>
    </source>
</evidence>
<dbReference type="InterPro" id="IPR050397">
    <property type="entry name" value="Env_Response_Regulators"/>
</dbReference>
<dbReference type="Gene3D" id="2.60.120.10">
    <property type="entry name" value="Jelly Rolls"/>
    <property type="match status" value="1"/>
</dbReference>
<dbReference type="InterPro" id="IPR036390">
    <property type="entry name" value="WH_DNA-bd_sf"/>
</dbReference>
<dbReference type="AlphaFoldDB" id="Q1MCL2"/>
<evidence type="ECO:0000259" key="5">
    <source>
        <dbReference type="PROSITE" id="PS50042"/>
    </source>
</evidence>
<evidence type="ECO:0000259" key="6">
    <source>
        <dbReference type="PROSITE" id="PS51063"/>
    </source>
</evidence>
<feature type="domain" description="HTH crp-type" evidence="6">
    <location>
        <begin position="167"/>
        <end position="239"/>
    </location>
</feature>